<sequence>MSKKDIPIKLPIIDEHSSVLPIKLTQYETEIMLRCKICNQLVPASSALEHQLFHKSKGEDACFTVEAPSVKGERKNSSPTEIM</sequence>
<dbReference type="AlphaFoldDB" id="A0A832T2B8"/>
<dbReference type="GeneID" id="25400261"/>
<accession>A0A832T2B8</accession>
<dbReference type="RefSeq" id="WP_052846464.1">
    <property type="nucleotide sequence ID" value="NZ_BAABQO010000004.1"/>
</dbReference>
<evidence type="ECO:0000313" key="1">
    <source>
        <dbReference type="EMBL" id="HII74022.1"/>
    </source>
</evidence>
<dbReference type="EMBL" id="DUJO01000025">
    <property type="protein sequence ID" value="HII74022.1"/>
    <property type="molecule type" value="Genomic_DNA"/>
</dbReference>
<evidence type="ECO:0000313" key="2">
    <source>
        <dbReference type="Proteomes" id="UP000646844"/>
    </source>
</evidence>
<proteinExistence type="predicted"/>
<reference evidence="1" key="1">
    <citation type="journal article" date="2020" name="bioRxiv">
        <title>A rank-normalized archaeal taxonomy based on genome phylogeny resolves widespread incomplete and uneven classifications.</title>
        <authorList>
            <person name="Rinke C."/>
            <person name="Chuvochina M."/>
            <person name="Mussig A.J."/>
            <person name="Chaumeil P.-A."/>
            <person name="Waite D.W."/>
            <person name="Whitman W.B."/>
            <person name="Parks D.H."/>
            <person name="Hugenholtz P."/>
        </authorList>
    </citation>
    <scope>NUCLEOTIDE SEQUENCE</scope>
    <source>
        <strain evidence="1">UBA8838</strain>
    </source>
</reference>
<name>A0A832T2B8_9CREN</name>
<dbReference type="Proteomes" id="UP000646844">
    <property type="component" value="Unassembled WGS sequence"/>
</dbReference>
<gene>
    <name evidence="1" type="ORF">HA332_06510</name>
</gene>
<organism evidence="1 2">
    <name type="scientific">Sulfurisphaera tokodaii</name>
    <dbReference type="NCBI Taxonomy" id="111955"/>
    <lineage>
        <taxon>Archaea</taxon>
        <taxon>Thermoproteota</taxon>
        <taxon>Thermoprotei</taxon>
        <taxon>Sulfolobales</taxon>
        <taxon>Sulfolobaceae</taxon>
        <taxon>Sulfurisphaera</taxon>
    </lineage>
</organism>
<comment type="caution">
    <text evidence="1">The sequence shown here is derived from an EMBL/GenBank/DDBJ whole genome shotgun (WGS) entry which is preliminary data.</text>
</comment>
<protein>
    <submittedName>
        <fullName evidence="1">Uncharacterized protein</fullName>
    </submittedName>
</protein>